<keyword evidence="3" id="KW-1185">Reference proteome</keyword>
<dbReference type="Pfam" id="PF13698">
    <property type="entry name" value="DUF4156"/>
    <property type="match status" value="1"/>
</dbReference>
<protein>
    <recommendedName>
        <fullName evidence="4">DUF4156 domain-containing protein</fullName>
    </recommendedName>
</protein>
<reference evidence="2 3" key="1">
    <citation type="submission" date="2018-06" db="EMBL/GenBank/DDBJ databases">
        <authorList>
            <consortium name="Pathogen Informatics"/>
            <person name="Doyle S."/>
        </authorList>
    </citation>
    <scope>NUCLEOTIDE SEQUENCE [LARGE SCALE GENOMIC DNA]</scope>
    <source>
        <strain evidence="2 3">NCTC12151</strain>
    </source>
</reference>
<name>A0A2X4V6I7_9GAMM</name>
<organism evidence="2 3">
    <name type="scientific">Leminorella richardii</name>
    <dbReference type="NCBI Taxonomy" id="158841"/>
    <lineage>
        <taxon>Bacteria</taxon>
        <taxon>Pseudomonadati</taxon>
        <taxon>Pseudomonadota</taxon>
        <taxon>Gammaproteobacteria</taxon>
        <taxon>Enterobacterales</taxon>
        <taxon>Budviciaceae</taxon>
        <taxon>Leminorella</taxon>
    </lineage>
</organism>
<proteinExistence type="predicted"/>
<dbReference type="KEGG" id="lri:NCTC12151_03246"/>
<feature type="signal peptide" evidence="1">
    <location>
        <begin position="1"/>
        <end position="24"/>
    </location>
</feature>
<evidence type="ECO:0008006" key="4">
    <source>
        <dbReference type="Google" id="ProtNLM"/>
    </source>
</evidence>
<dbReference type="EMBL" id="LS483470">
    <property type="protein sequence ID" value="SQI43808.1"/>
    <property type="molecule type" value="Genomic_DNA"/>
</dbReference>
<evidence type="ECO:0000313" key="3">
    <source>
        <dbReference type="Proteomes" id="UP000249005"/>
    </source>
</evidence>
<dbReference type="InterPro" id="IPR025294">
    <property type="entry name" value="DUF4156"/>
</dbReference>
<feature type="chain" id="PRO_5015882859" description="DUF4156 domain-containing protein" evidence="1">
    <location>
        <begin position="25"/>
        <end position="116"/>
    </location>
</feature>
<evidence type="ECO:0000256" key="1">
    <source>
        <dbReference type="SAM" id="SignalP"/>
    </source>
</evidence>
<accession>A0A2X4V6I7</accession>
<gene>
    <name evidence="2" type="ORF">NCTC12151_03246</name>
</gene>
<dbReference type="RefSeq" id="WP_111741558.1">
    <property type="nucleotide sequence ID" value="NZ_LR698987.1"/>
</dbReference>
<dbReference type="AlphaFoldDB" id="A0A2X4V6I7"/>
<dbReference type="OrthoDB" id="6415152at2"/>
<evidence type="ECO:0000313" key="2">
    <source>
        <dbReference type="EMBL" id="SQI43808.1"/>
    </source>
</evidence>
<keyword evidence="1" id="KW-0732">Signal</keyword>
<sequence>MRIQWLLGGVAALLLAGCSSSSNTLSGAGQQVRVVEEQPGAECQLLGNAEGRQSNWMSGINSDYESFKSAVNDLRNKAALAGGNVVYGVVSEKQNILSDLAPMDTKVVGQVYKCPN</sequence>
<dbReference type="PROSITE" id="PS51257">
    <property type="entry name" value="PROKAR_LIPOPROTEIN"/>
    <property type="match status" value="1"/>
</dbReference>
<dbReference type="Proteomes" id="UP000249005">
    <property type="component" value="Chromosome 1"/>
</dbReference>